<evidence type="ECO:0000313" key="2">
    <source>
        <dbReference type="Proteomes" id="UP000288052"/>
    </source>
</evidence>
<sequence length="331" mass="36634">MSACVFDPMDDRWWVMGPILNWWDSTLGSSPAWLADEGRAGRLLADRLPLTLRALALIHAHRTCETGQLHRLDARIPGRPHAMFWRSMAALRLIDAGFPMDPDGRARVTPSTAPWMAVRLPVHDRIETRLARLGANPVQIAAVGPGNLRGVRQYDRHNLICTDLSIRARRAGWRTAGEAYGRFDMLTRDPAMGSGGPDLILIGQDARVCVELTASANMGLERKVRRWDRALAHDTCRDTHVVWVNASRTDGILNAVSALCEGRPRQHAAELRAWAETLTAVDGWHPEPGSPPRARHDWARAGLEAMAAGFGFPDLDGWRLPSGFDTGALYD</sequence>
<name>A0A430FAL4_9BIFI</name>
<dbReference type="Proteomes" id="UP000288052">
    <property type="component" value="Unassembled WGS sequence"/>
</dbReference>
<dbReference type="RefSeq" id="WP_126031369.1">
    <property type="nucleotide sequence ID" value="NZ_QXGI01000001.1"/>
</dbReference>
<dbReference type="EMBL" id="QXGI01000001">
    <property type="protein sequence ID" value="RSX49866.1"/>
    <property type="molecule type" value="Genomic_DNA"/>
</dbReference>
<keyword evidence="2" id="KW-1185">Reference proteome</keyword>
<accession>A0A430FAL4</accession>
<dbReference type="OrthoDB" id="3243382at2"/>
<comment type="caution">
    <text evidence="1">The sequence shown here is derived from an EMBL/GenBank/DDBJ whole genome shotgun (WGS) entry which is preliminary data.</text>
</comment>
<gene>
    <name evidence="1" type="ORF">D2E22_0327</name>
</gene>
<evidence type="ECO:0000313" key="1">
    <source>
        <dbReference type="EMBL" id="RSX49866.1"/>
    </source>
</evidence>
<reference evidence="1 2" key="1">
    <citation type="submission" date="2018-09" db="EMBL/GenBank/DDBJ databases">
        <title>Characterization of the phylogenetic diversity of five novel species belonging to the genus Bifidobacterium.</title>
        <authorList>
            <person name="Lugli G.A."/>
            <person name="Duranti S."/>
            <person name="Milani C."/>
        </authorList>
    </citation>
    <scope>NUCLEOTIDE SEQUENCE [LARGE SCALE GENOMIC DNA]</scope>
    <source>
        <strain evidence="1 2">2020B</strain>
    </source>
</reference>
<protein>
    <submittedName>
        <fullName evidence="1">Uncharacterized protein</fullName>
    </submittedName>
</protein>
<proteinExistence type="predicted"/>
<organism evidence="1 2">
    <name type="scientific">Bifidobacterium castoris</name>
    <dbReference type="NCBI Taxonomy" id="2306972"/>
    <lineage>
        <taxon>Bacteria</taxon>
        <taxon>Bacillati</taxon>
        <taxon>Actinomycetota</taxon>
        <taxon>Actinomycetes</taxon>
        <taxon>Bifidobacteriales</taxon>
        <taxon>Bifidobacteriaceae</taxon>
        <taxon>Bifidobacterium</taxon>
    </lineage>
</organism>
<dbReference type="AlphaFoldDB" id="A0A430FAL4"/>